<dbReference type="SUPFAM" id="SSF50939">
    <property type="entry name" value="Sialidases"/>
    <property type="match status" value="1"/>
</dbReference>
<dbReference type="CDD" id="cd15482">
    <property type="entry name" value="Sialidase_non-viral"/>
    <property type="match status" value="1"/>
</dbReference>
<protein>
    <recommendedName>
        <fullName evidence="1">Sialidase domain-containing protein</fullName>
    </recommendedName>
</protein>
<dbReference type="Gene3D" id="2.120.10.10">
    <property type="match status" value="2"/>
</dbReference>
<dbReference type="InterPro" id="IPR011040">
    <property type="entry name" value="Sialidase"/>
</dbReference>
<organism evidence="2 3">
    <name type="scientific">OM182 bacterium</name>
    <dbReference type="NCBI Taxonomy" id="2510334"/>
    <lineage>
        <taxon>Bacteria</taxon>
        <taxon>Pseudomonadati</taxon>
        <taxon>Pseudomonadota</taxon>
        <taxon>Gammaproteobacteria</taxon>
        <taxon>OMG group</taxon>
        <taxon>OM182 clade</taxon>
    </lineage>
</organism>
<dbReference type="EMBL" id="SHAG01000014">
    <property type="protein sequence ID" value="RZO76290.1"/>
    <property type="molecule type" value="Genomic_DNA"/>
</dbReference>
<comment type="caution">
    <text evidence="2">The sequence shown here is derived from an EMBL/GenBank/DDBJ whole genome shotgun (WGS) entry which is preliminary data.</text>
</comment>
<reference evidence="2 3" key="1">
    <citation type="submission" date="2019-02" db="EMBL/GenBank/DDBJ databases">
        <title>Prokaryotic population dynamics and viral predation in marine succession experiment using metagenomics: the confinement effect.</title>
        <authorList>
            <person name="Haro-Moreno J.M."/>
            <person name="Rodriguez-Valera F."/>
            <person name="Lopez-Perez M."/>
        </authorList>
    </citation>
    <scope>NUCLEOTIDE SEQUENCE [LARGE SCALE GENOMIC DNA]</scope>
    <source>
        <strain evidence="2">MED-G157</strain>
    </source>
</reference>
<sequence length="373" mass="42070">MRELSLKVLAIIMGSSVVAISWIVCEEHPEPKKFSLQAPIETNRIPYYSEQFIPRHQTAMVHAAQAHSSSTGITAYWFAGSREGGGDVQIYSASLTNQTWEMPEAIVNRRQVGTELNRYIRKLGNPVSHRFEDGKIWLFFVSVSIGGWAGSSINMIESKDEGETWSKTQRLVTSPFFNISTLVRNKPISYRDGSIGLPVYHEFLSKFGEIIRLNESGEIIEKTRLSHGISTLQPAIVAKSETEAIALLRNAGNKPRQIIQIKTNDSGYSWTEGEALVLPNPDAAIDAIPFQNETLLVFNNTTQGRNDLSLAISTPTDWQILHRFDYSKTKETSEFSYPALIRDSNDKIHLLFTWNRQLIKHIIFNASWITAKL</sequence>
<dbReference type="AlphaFoldDB" id="A0A520S1F0"/>
<accession>A0A520S1F0</accession>
<dbReference type="Pfam" id="PF13088">
    <property type="entry name" value="BNR_2"/>
    <property type="match status" value="1"/>
</dbReference>
<feature type="domain" description="Sialidase" evidence="1">
    <location>
        <begin position="73"/>
        <end position="350"/>
    </location>
</feature>
<dbReference type="InterPro" id="IPR036278">
    <property type="entry name" value="Sialidase_sf"/>
</dbReference>
<evidence type="ECO:0000313" key="3">
    <source>
        <dbReference type="Proteomes" id="UP000316199"/>
    </source>
</evidence>
<evidence type="ECO:0000313" key="2">
    <source>
        <dbReference type="EMBL" id="RZO76290.1"/>
    </source>
</evidence>
<dbReference type="PANTHER" id="PTHR43752:SF2">
    <property type="entry name" value="BNR_ASP-BOX REPEAT FAMILY PROTEIN"/>
    <property type="match status" value="1"/>
</dbReference>
<dbReference type="PANTHER" id="PTHR43752">
    <property type="entry name" value="BNR/ASP-BOX REPEAT FAMILY PROTEIN"/>
    <property type="match status" value="1"/>
</dbReference>
<name>A0A520S1F0_9GAMM</name>
<gene>
    <name evidence="2" type="ORF">EVA68_04755</name>
</gene>
<dbReference type="Proteomes" id="UP000316199">
    <property type="component" value="Unassembled WGS sequence"/>
</dbReference>
<evidence type="ECO:0000259" key="1">
    <source>
        <dbReference type="Pfam" id="PF13088"/>
    </source>
</evidence>
<proteinExistence type="predicted"/>